<protein>
    <recommendedName>
        <fullName evidence="3">Multiple C2 domain-containing protein</fullName>
    </recommendedName>
</protein>
<keyword evidence="2" id="KW-1133">Transmembrane helix</keyword>
<dbReference type="AlphaFoldDB" id="A0A0D2MQW8"/>
<keyword evidence="2" id="KW-0812">Transmembrane</keyword>
<feature type="transmembrane region" description="Helical" evidence="2">
    <location>
        <begin position="70"/>
        <end position="99"/>
    </location>
</feature>
<keyword evidence="2" id="KW-0472">Membrane</keyword>
<dbReference type="EMBL" id="KK102747">
    <property type="protein sequence ID" value="KIY97005.1"/>
    <property type="molecule type" value="Genomic_DNA"/>
</dbReference>
<dbReference type="Proteomes" id="UP000054498">
    <property type="component" value="Unassembled WGS sequence"/>
</dbReference>
<proteinExistence type="predicted"/>
<evidence type="ECO:0000256" key="2">
    <source>
        <dbReference type="SAM" id="Phobius"/>
    </source>
</evidence>
<dbReference type="PANTHER" id="PTHR31425:SF50">
    <property type="entry name" value="FT-INTERACTING PROTEIN 3-RELATED"/>
    <property type="match status" value="1"/>
</dbReference>
<dbReference type="OrthoDB" id="546057at2759"/>
<accession>A0A0D2MQW8</accession>
<gene>
    <name evidence="4" type="ORF">MNEG_10955</name>
</gene>
<feature type="domain" description="Multiple C2" evidence="3">
    <location>
        <begin position="21"/>
        <end position="127"/>
    </location>
</feature>
<dbReference type="RefSeq" id="XP_013896025.1">
    <property type="nucleotide sequence ID" value="XM_014040571.1"/>
</dbReference>
<evidence type="ECO:0000313" key="5">
    <source>
        <dbReference type="Proteomes" id="UP000054498"/>
    </source>
</evidence>
<dbReference type="Pfam" id="PF08372">
    <property type="entry name" value="PRT_C"/>
    <property type="match status" value="1"/>
</dbReference>
<keyword evidence="5" id="KW-1185">Reference proteome</keyword>
<dbReference type="STRING" id="145388.A0A0D2MQW8"/>
<reference evidence="4 5" key="1">
    <citation type="journal article" date="2013" name="BMC Genomics">
        <title>Reconstruction of the lipid metabolism for the microalga Monoraphidium neglectum from its genome sequence reveals characteristics suitable for biofuel production.</title>
        <authorList>
            <person name="Bogen C."/>
            <person name="Al-Dilaimi A."/>
            <person name="Albersmeier A."/>
            <person name="Wichmann J."/>
            <person name="Grundmann M."/>
            <person name="Rupp O."/>
            <person name="Lauersen K.J."/>
            <person name="Blifernez-Klassen O."/>
            <person name="Kalinowski J."/>
            <person name="Goesmann A."/>
            <person name="Mussgnug J.H."/>
            <person name="Kruse O."/>
        </authorList>
    </citation>
    <scope>NUCLEOTIDE SEQUENCE [LARGE SCALE GENOMIC DNA]</scope>
    <source>
        <strain evidence="4 5">SAG 48.87</strain>
    </source>
</reference>
<dbReference type="KEGG" id="mng:MNEG_10955"/>
<evidence type="ECO:0000259" key="3">
    <source>
        <dbReference type="Pfam" id="PF08372"/>
    </source>
</evidence>
<dbReference type="PANTHER" id="PTHR31425">
    <property type="entry name" value="PHOSPHORIBOSYLANTHRANILATE TRANSFERASE ISOFORM 1"/>
    <property type="match status" value="1"/>
</dbReference>
<sequence>MEGDIIAPDEAVDGDGGSAVPSDPYSALKQNYDAVLQFTTTVQNVLDGWAASIERLQALVTWQDPTASTVLLASMLGLALALALLGLRPLATLGLLWVFRPPALRDPCPPPPVNLLGRLPNRSDMTL</sequence>
<dbReference type="InterPro" id="IPR047259">
    <property type="entry name" value="QUIRKY-like"/>
</dbReference>
<evidence type="ECO:0000256" key="1">
    <source>
        <dbReference type="ARBA" id="ARBA00022737"/>
    </source>
</evidence>
<organism evidence="4 5">
    <name type="scientific">Monoraphidium neglectum</name>
    <dbReference type="NCBI Taxonomy" id="145388"/>
    <lineage>
        <taxon>Eukaryota</taxon>
        <taxon>Viridiplantae</taxon>
        <taxon>Chlorophyta</taxon>
        <taxon>core chlorophytes</taxon>
        <taxon>Chlorophyceae</taxon>
        <taxon>CS clade</taxon>
        <taxon>Sphaeropleales</taxon>
        <taxon>Selenastraceae</taxon>
        <taxon>Monoraphidium</taxon>
    </lineage>
</organism>
<dbReference type="GeneID" id="25728169"/>
<dbReference type="InterPro" id="IPR013583">
    <property type="entry name" value="MCTP_C"/>
</dbReference>
<keyword evidence="1" id="KW-0677">Repeat</keyword>
<name>A0A0D2MQW8_9CHLO</name>
<evidence type="ECO:0000313" key="4">
    <source>
        <dbReference type="EMBL" id="KIY97005.1"/>
    </source>
</evidence>